<dbReference type="GO" id="GO:0005524">
    <property type="term" value="F:ATP binding"/>
    <property type="evidence" value="ECO:0007669"/>
    <property type="project" value="UniProtKB-UniRule"/>
</dbReference>
<dbReference type="AlphaFoldDB" id="F1Z5G2"/>
<evidence type="ECO:0000256" key="4">
    <source>
        <dbReference type="PROSITE-ProRule" id="PRU00409"/>
    </source>
</evidence>
<keyword evidence="7" id="KW-1185">Reference proteome</keyword>
<dbReference type="OrthoDB" id="9765608at2"/>
<sequence>MSHLLIVDLPGGNDSDILLAAIEGGHRFTFVTADPAHYREQPAIAALLERAEAVLAMPTDGAQWTSRLLGVHEADPFDAVLCLQDLRLVESAEAARAMGLAHVSPDVARLCRDKAAVRDRLAGAGLAQQTPFERVEPGADAGARLLAAVERVGLPAIVKPIDGFGSQHVFALRSKADLCVLQQLADLVAEGPGDYGLGIAACGALLVERLHEGPVIGCDVMRAHGQQVLLGVNDKVMAAPPSFAILGGCFTADTGQFADLDRWLGALLDAVGFDFGAAHVELVMTAEGPCLVEINPRLVGARIARLISAARRRSVHADLIALHGQGCLPEPAEEPGHAATRWLIAPEEGVLAGIDWPDCDDPAMLCILPHVSPGDHVRPALDNADRLGCVMTCGPDRARILALADRIVAEARVRLVSRAEASCTG</sequence>
<dbReference type="STRING" id="983920.Y88_2214"/>
<proteinExistence type="predicted"/>
<accession>F1Z5G2</accession>
<dbReference type="HOGENOM" id="CLU_029016_6_0_5"/>
<dbReference type="GO" id="GO:0046872">
    <property type="term" value="F:metal ion binding"/>
    <property type="evidence" value="ECO:0007669"/>
    <property type="project" value="InterPro"/>
</dbReference>
<comment type="caution">
    <text evidence="6">The sequence shown here is derived from an EMBL/GenBank/DDBJ whole genome shotgun (WGS) entry which is preliminary data.</text>
</comment>
<protein>
    <recommendedName>
        <fullName evidence="5">ATP-grasp domain-containing protein</fullName>
    </recommendedName>
</protein>
<organism evidence="6 7">
    <name type="scientific">Novosphingobium nitrogenifigens DSM 19370</name>
    <dbReference type="NCBI Taxonomy" id="983920"/>
    <lineage>
        <taxon>Bacteria</taxon>
        <taxon>Pseudomonadati</taxon>
        <taxon>Pseudomonadota</taxon>
        <taxon>Alphaproteobacteria</taxon>
        <taxon>Sphingomonadales</taxon>
        <taxon>Sphingomonadaceae</taxon>
        <taxon>Novosphingobium</taxon>
    </lineage>
</organism>
<dbReference type="InterPro" id="IPR011761">
    <property type="entry name" value="ATP-grasp"/>
</dbReference>
<dbReference type="Pfam" id="PF18603">
    <property type="entry name" value="LAL_C2"/>
    <property type="match status" value="1"/>
</dbReference>
<keyword evidence="2 4" id="KW-0547">Nucleotide-binding</keyword>
<dbReference type="Proteomes" id="UP000004728">
    <property type="component" value="Unassembled WGS sequence"/>
</dbReference>
<gene>
    <name evidence="6" type="ORF">Y88_2214</name>
</gene>
<keyword evidence="1" id="KW-0436">Ligase</keyword>
<dbReference type="Gene3D" id="3.30.470.20">
    <property type="entry name" value="ATP-grasp fold, B domain"/>
    <property type="match status" value="1"/>
</dbReference>
<dbReference type="Gene3D" id="3.40.50.20">
    <property type="match status" value="1"/>
</dbReference>
<dbReference type="InterPro" id="IPR013815">
    <property type="entry name" value="ATP_grasp_subdomain_1"/>
</dbReference>
<dbReference type="InterPro" id="IPR052032">
    <property type="entry name" value="ATP-dep_AA_Ligase"/>
</dbReference>
<dbReference type="PANTHER" id="PTHR43585">
    <property type="entry name" value="FUMIPYRROLE BIOSYNTHESIS PROTEIN C"/>
    <property type="match status" value="1"/>
</dbReference>
<evidence type="ECO:0000256" key="3">
    <source>
        <dbReference type="ARBA" id="ARBA00022840"/>
    </source>
</evidence>
<evidence type="ECO:0000313" key="7">
    <source>
        <dbReference type="Proteomes" id="UP000004728"/>
    </source>
</evidence>
<keyword evidence="3 4" id="KW-0067">ATP-binding</keyword>
<dbReference type="InterPro" id="IPR040570">
    <property type="entry name" value="LAL_C2"/>
</dbReference>
<dbReference type="eggNOG" id="COG2232">
    <property type="taxonomic scope" value="Bacteria"/>
</dbReference>
<dbReference type="GO" id="GO:0016874">
    <property type="term" value="F:ligase activity"/>
    <property type="evidence" value="ECO:0007669"/>
    <property type="project" value="UniProtKB-KW"/>
</dbReference>
<evidence type="ECO:0000256" key="1">
    <source>
        <dbReference type="ARBA" id="ARBA00022598"/>
    </source>
</evidence>
<evidence type="ECO:0000313" key="6">
    <source>
        <dbReference type="EMBL" id="EGD60340.1"/>
    </source>
</evidence>
<reference evidence="6 7" key="1">
    <citation type="journal article" date="2012" name="J. Bacteriol.">
        <title>Draft Genome Sequence of Novosphingobium nitrogenifigens Y88T.</title>
        <authorList>
            <person name="Strabala T.J."/>
            <person name="Macdonald L."/>
            <person name="Liu V."/>
            <person name="Smit A.M."/>
        </authorList>
    </citation>
    <scope>NUCLEOTIDE SEQUENCE [LARGE SCALE GENOMIC DNA]</scope>
    <source>
        <strain evidence="6 7">DSM 19370</strain>
    </source>
</reference>
<evidence type="ECO:0000256" key="2">
    <source>
        <dbReference type="ARBA" id="ARBA00022741"/>
    </source>
</evidence>
<dbReference type="RefSeq" id="WP_008069509.1">
    <property type="nucleotide sequence ID" value="NZ_AQWK01000021.1"/>
</dbReference>
<feature type="domain" description="ATP-grasp" evidence="5">
    <location>
        <begin position="119"/>
        <end position="328"/>
    </location>
</feature>
<dbReference type="Gene3D" id="3.30.1490.20">
    <property type="entry name" value="ATP-grasp fold, A domain"/>
    <property type="match status" value="1"/>
</dbReference>
<dbReference type="Pfam" id="PF13535">
    <property type="entry name" value="ATP-grasp_4"/>
    <property type="match status" value="1"/>
</dbReference>
<name>F1Z5G2_9SPHN</name>
<dbReference type="InParanoid" id="F1Z5G2"/>
<dbReference type="SUPFAM" id="SSF56059">
    <property type="entry name" value="Glutathione synthetase ATP-binding domain-like"/>
    <property type="match status" value="1"/>
</dbReference>
<dbReference type="PROSITE" id="PS50975">
    <property type="entry name" value="ATP_GRASP"/>
    <property type="match status" value="1"/>
</dbReference>
<evidence type="ECO:0000259" key="5">
    <source>
        <dbReference type="PROSITE" id="PS50975"/>
    </source>
</evidence>
<dbReference type="PANTHER" id="PTHR43585:SF2">
    <property type="entry name" value="ATP-GRASP ENZYME FSQD"/>
    <property type="match status" value="1"/>
</dbReference>
<dbReference type="EMBL" id="AEWJ01000023">
    <property type="protein sequence ID" value="EGD60340.1"/>
    <property type="molecule type" value="Genomic_DNA"/>
</dbReference>